<evidence type="ECO:0000256" key="9">
    <source>
        <dbReference type="RuleBase" id="RU363032"/>
    </source>
</evidence>
<feature type="domain" description="ABC transmembrane type-1" evidence="10">
    <location>
        <begin position="24"/>
        <end position="205"/>
    </location>
</feature>
<evidence type="ECO:0000259" key="10">
    <source>
        <dbReference type="PROSITE" id="PS50928"/>
    </source>
</evidence>
<comment type="subcellular location">
    <subcellularLocation>
        <location evidence="1">Cell inner membrane</location>
        <topology evidence="1">Multi-pass membrane protein</topology>
    </subcellularLocation>
    <subcellularLocation>
        <location evidence="9">Cell membrane</location>
        <topology evidence="9">Multi-pass membrane protein</topology>
    </subcellularLocation>
</comment>
<proteinExistence type="inferred from homology"/>
<evidence type="ECO:0000313" key="11">
    <source>
        <dbReference type="EMBL" id="PWJ73005.1"/>
    </source>
</evidence>
<evidence type="ECO:0000256" key="2">
    <source>
        <dbReference type="ARBA" id="ARBA00010072"/>
    </source>
</evidence>
<evidence type="ECO:0000256" key="1">
    <source>
        <dbReference type="ARBA" id="ARBA00004429"/>
    </source>
</evidence>
<evidence type="ECO:0000256" key="8">
    <source>
        <dbReference type="ARBA" id="ARBA00023136"/>
    </source>
</evidence>
<dbReference type="SUPFAM" id="SSF161098">
    <property type="entry name" value="MetI-like"/>
    <property type="match status" value="1"/>
</dbReference>
<evidence type="ECO:0000256" key="3">
    <source>
        <dbReference type="ARBA" id="ARBA00022448"/>
    </source>
</evidence>
<keyword evidence="3 9" id="KW-0813">Transport</keyword>
<dbReference type="PANTHER" id="PTHR30614:SF0">
    <property type="entry name" value="L-CYSTINE TRANSPORT SYSTEM PERMEASE PROTEIN TCYL"/>
    <property type="match status" value="1"/>
</dbReference>
<dbReference type="GO" id="GO:0022857">
    <property type="term" value="F:transmembrane transporter activity"/>
    <property type="evidence" value="ECO:0007669"/>
    <property type="project" value="InterPro"/>
</dbReference>
<dbReference type="InterPro" id="IPR010065">
    <property type="entry name" value="AA_ABC_transptr_permease_3TM"/>
</dbReference>
<accession>A0A316BK18</accession>
<dbReference type="Pfam" id="PF00528">
    <property type="entry name" value="BPD_transp_1"/>
    <property type="match status" value="1"/>
</dbReference>
<feature type="transmembrane region" description="Helical" evidence="9">
    <location>
        <begin position="60"/>
        <end position="83"/>
    </location>
</feature>
<protein>
    <submittedName>
        <fullName evidence="11">Amino acid ABC transporter membrane protein 1 (PAAT family)</fullName>
    </submittedName>
</protein>
<dbReference type="InterPro" id="IPR000515">
    <property type="entry name" value="MetI-like"/>
</dbReference>
<keyword evidence="4" id="KW-1003">Cell membrane</keyword>
<dbReference type="GO" id="GO:0006865">
    <property type="term" value="P:amino acid transport"/>
    <property type="evidence" value="ECO:0007669"/>
    <property type="project" value="UniProtKB-KW"/>
</dbReference>
<dbReference type="EMBL" id="QGGG01000029">
    <property type="protein sequence ID" value="PWJ73005.1"/>
    <property type="molecule type" value="Genomic_DNA"/>
</dbReference>
<keyword evidence="8 9" id="KW-0472">Membrane</keyword>
<keyword evidence="12" id="KW-1185">Reference proteome</keyword>
<feature type="transmembrane region" description="Helical" evidence="9">
    <location>
        <begin position="20"/>
        <end position="48"/>
    </location>
</feature>
<dbReference type="Proteomes" id="UP000245396">
    <property type="component" value="Unassembled WGS sequence"/>
</dbReference>
<dbReference type="OrthoDB" id="7190458at2"/>
<dbReference type="InterPro" id="IPR035906">
    <property type="entry name" value="MetI-like_sf"/>
</dbReference>
<evidence type="ECO:0000256" key="6">
    <source>
        <dbReference type="ARBA" id="ARBA00022970"/>
    </source>
</evidence>
<evidence type="ECO:0000256" key="5">
    <source>
        <dbReference type="ARBA" id="ARBA00022692"/>
    </source>
</evidence>
<dbReference type="GO" id="GO:0043190">
    <property type="term" value="C:ATP-binding cassette (ABC) transporter complex"/>
    <property type="evidence" value="ECO:0007669"/>
    <property type="project" value="InterPro"/>
</dbReference>
<dbReference type="InterPro" id="IPR043429">
    <property type="entry name" value="ArtM/GltK/GlnP/TcyL/YhdX-like"/>
</dbReference>
<sequence>MFMDSLAYIGSRAPVYLEVLLQGAGVTVMITAGSFLMAVFIGLTLAILKTYRLSIVNALINVYVELFRGIPALTLLFICYFGLTYVGTRLNPLPAAIIGLGLSGGAYCTEIFRSGISALHHGQREAAAAVGMKPFMTMRYIILPQALRITLPPLGNYAVGLIKDTAVASAVAAPEILFRARNLTTETFDTAFIYLLVACLYFCMTFPIARWVDHLEKKKASQS</sequence>
<name>A0A316BK18_PSESE</name>
<organism evidence="11 12">
    <name type="scientific">Pseudaminobacter salicylatoxidans</name>
    <dbReference type="NCBI Taxonomy" id="93369"/>
    <lineage>
        <taxon>Bacteria</taxon>
        <taxon>Pseudomonadati</taxon>
        <taxon>Pseudomonadota</taxon>
        <taxon>Alphaproteobacteria</taxon>
        <taxon>Hyphomicrobiales</taxon>
        <taxon>Phyllobacteriaceae</taxon>
        <taxon>Pseudaminobacter</taxon>
    </lineage>
</organism>
<dbReference type="STRING" id="1192868.GCA_000304395_00506"/>
<dbReference type="NCBIfam" id="TIGR01726">
    <property type="entry name" value="HEQRo_perm_3TM"/>
    <property type="match status" value="1"/>
</dbReference>
<dbReference type="Gene3D" id="1.10.3720.10">
    <property type="entry name" value="MetI-like"/>
    <property type="match status" value="1"/>
</dbReference>
<keyword evidence="6" id="KW-0029">Amino-acid transport</keyword>
<keyword evidence="7 9" id="KW-1133">Transmembrane helix</keyword>
<gene>
    <name evidence="11" type="ORF">C7441_12910</name>
</gene>
<dbReference type="PANTHER" id="PTHR30614">
    <property type="entry name" value="MEMBRANE COMPONENT OF AMINO ACID ABC TRANSPORTER"/>
    <property type="match status" value="1"/>
</dbReference>
<feature type="transmembrane region" description="Helical" evidence="9">
    <location>
        <begin position="191"/>
        <end position="212"/>
    </location>
</feature>
<dbReference type="PROSITE" id="PS50928">
    <property type="entry name" value="ABC_TM1"/>
    <property type="match status" value="1"/>
</dbReference>
<comment type="caution">
    <text evidence="11">The sequence shown here is derived from an EMBL/GenBank/DDBJ whole genome shotgun (WGS) entry which is preliminary data.</text>
</comment>
<comment type="similarity">
    <text evidence="2">Belongs to the binding-protein-dependent transport system permease family. HisMQ subfamily.</text>
</comment>
<evidence type="ECO:0000256" key="4">
    <source>
        <dbReference type="ARBA" id="ARBA00022475"/>
    </source>
</evidence>
<dbReference type="CDD" id="cd06261">
    <property type="entry name" value="TM_PBP2"/>
    <property type="match status" value="1"/>
</dbReference>
<evidence type="ECO:0000256" key="7">
    <source>
        <dbReference type="ARBA" id="ARBA00022989"/>
    </source>
</evidence>
<dbReference type="AlphaFoldDB" id="A0A316BK18"/>
<reference evidence="11 12" key="1">
    <citation type="submission" date="2018-05" db="EMBL/GenBank/DDBJ databases">
        <title>Genomic Encyclopedia of Type Strains, Phase IV (KMG-IV): sequencing the most valuable type-strain genomes for metagenomic binning, comparative biology and taxonomic classification.</title>
        <authorList>
            <person name="Goeker M."/>
        </authorList>
    </citation>
    <scope>NUCLEOTIDE SEQUENCE [LARGE SCALE GENOMIC DNA]</scope>
    <source>
        <strain evidence="11 12">DSM 6986</strain>
    </source>
</reference>
<evidence type="ECO:0000313" key="12">
    <source>
        <dbReference type="Proteomes" id="UP000245396"/>
    </source>
</evidence>
<keyword evidence="5 9" id="KW-0812">Transmembrane</keyword>